<name>A0A5J6L7X2_9MICO</name>
<dbReference type="Gene3D" id="3.40.50.300">
    <property type="entry name" value="P-loop containing nucleotide triphosphate hydrolases"/>
    <property type="match status" value="1"/>
</dbReference>
<dbReference type="InterPro" id="IPR032823">
    <property type="entry name" value="BCA_ABC_TP_C"/>
</dbReference>
<evidence type="ECO:0000256" key="1">
    <source>
        <dbReference type="ARBA" id="ARBA00022448"/>
    </source>
</evidence>
<keyword evidence="2" id="KW-0547">Nucleotide-binding</keyword>
<dbReference type="SUPFAM" id="SSF52540">
    <property type="entry name" value="P-loop containing nucleoside triphosphate hydrolases"/>
    <property type="match status" value="1"/>
</dbReference>
<dbReference type="CDD" id="cd03219">
    <property type="entry name" value="ABC_Mj1267_LivG_branched"/>
    <property type="match status" value="1"/>
</dbReference>
<accession>A0A5J6L7X2</accession>
<sequence length="270" mass="28278">MSGPLLSAQDVTVRFGGVTAVDQVSFDVERGELFAIIGPNGAGKTTLFNCLSGLVSYSGEIRFDGTPLTGQRADQIAQHGIARTFQNLGLFSSMTVLENVLVGRASKIGAGIPAGLAWFGKARRDEIDARQHAYEVLDVMGMADLAHTPIKSLPYGTRKRIELAKAAVVAPQLLLLDEPVAGLNHAETDELIGAVLELKEAMGLTIVLIEHDTFLVMDVADRVLALNFGQAIGLGTPAETQANPRVVEAYLGAAAVGGASAVKTTKGGEG</sequence>
<reference evidence="6" key="1">
    <citation type="submission" date="2019-09" db="EMBL/GenBank/DDBJ databases">
        <title>Mumia zhuanghuii sp. nov. isolated from the intestinal contents of plateau pika (Ochotona curzoniae) in the Qinghai-Tibet plateau of China.</title>
        <authorList>
            <person name="Tian Z."/>
        </authorList>
    </citation>
    <scope>NUCLEOTIDE SEQUENCE [LARGE SCALE GENOMIC DNA]</scope>
    <source>
        <strain evidence="6">L-031</strain>
    </source>
</reference>
<dbReference type="PROSITE" id="PS50893">
    <property type="entry name" value="ABC_TRANSPORTER_2"/>
    <property type="match status" value="1"/>
</dbReference>
<dbReference type="InterPro" id="IPR027417">
    <property type="entry name" value="P-loop_NTPase"/>
</dbReference>
<evidence type="ECO:0000313" key="6">
    <source>
        <dbReference type="Proteomes" id="UP000325516"/>
    </source>
</evidence>
<keyword evidence="3 5" id="KW-0067">ATP-binding</keyword>
<dbReference type="InterPro" id="IPR003593">
    <property type="entry name" value="AAA+_ATPase"/>
</dbReference>
<dbReference type="SMART" id="SM00382">
    <property type="entry name" value="AAA"/>
    <property type="match status" value="1"/>
</dbReference>
<dbReference type="GO" id="GO:0005524">
    <property type="term" value="F:ATP binding"/>
    <property type="evidence" value="ECO:0007669"/>
    <property type="project" value="UniProtKB-KW"/>
</dbReference>
<evidence type="ECO:0000256" key="2">
    <source>
        <dbReference type="ARBA" id="ARBA00022741"/>
    </source>
</evidence>
<dbReference type="AlphaFoldDB" id="A0A5J6L7X2"/>
<dbReference type="Pfam" id="PF00005">
    <property type="entry name" value="ABC_tran"/>
    <property type="match status" value="1"/>
</dbReference>
<dbReference type="PANTHER" id="PTHR45772">
    <property type="entry name" value="CONSERVED COMPONENT OF ABC TRANSPORTER FOR NATURAL AMINO ACIDS-RELATED"/>
    <property type="match status" value="1"/>
</dbReference>
<protein>
    <submittedName>
        <fullName evidence="5">ABC transporter ATP-binding protein</fullName>
    </submittedName>
</protein>
<dbReference type="KEGG" id="mlz:F6J85_16585"/>
<dbReference type="InterPro" id="IPR003439">
    <property type="entry name" value="ABC_transporter-like_ATP-bd"/>
</dbReference>
<dbReference type="FunFam" id="3.40.50.300:FF:000421">
    <property type="entry name" value="Branched-chain amino acid ABC transporter ATP-binding protein"/>
    <property type="match status" value="1"/>
</dbReference>
<dbReference type="GO" id="GO:0005886">
    <property type="term" value="C:plasma membrane"/>
    <property type="evidence" value="ECO:0007669"/>
    <property type="project" value="TreeGrafter"/>
</dbReference>
<keyword evidence="6" id="KW-1185">Reference proteome</keyword>
<organism evidence="5 6">
    <name type="scientific">Microbacterium lushaniae</name>
    <dbReference type="NCBI Taxonomy" id="2614639"/>
    <lineage>
        <taxon>Bacteria</taxon>
        <taxon>Bacillati</taxon>
        <taxon>Actinomycetota</taxon>
        <taxon>Actinomycetes</taxon>
        <taxon>Micrococcales</taxon>
        <taxon>Microbacteriaceae</taxon>
        <taxon>Microbacterium</taxon>
    </lineage>
</organism>
<dbReference type="GO" id="GO:0016887">
    <property type="term" value="F:ATP hydrolysis activity"/>
    <property type="evidence" value="ECO:0007669"/>
    <property type="project" value="InterPro"/>
</dbReference>
<keyword evidence="1" id="KW-0813">Transport</keyword>
<dbReference type="PANTHER" id="PTHR45772:SF4">
    <property type="entry name" value="ABC TRANSPORTER ATP-BINDING PROTEIN"/>
    <property type="match status" value="1"/>
</dbReference>
<gene>
    <name evidence="5" type="ORF">F6J85_16585</name>
</gene>
<dbReference type="InterPro" id="IPR051120">
    <property type="entry name" value="ABC_AA/LPS_Transport"/>
</dbReference>
<dbReference type="EMBL" id="CP044232">
    <property type="protein sequence ID" value="QEW04537.1"/>
    <property type="molecule type" value="Genomic_DNA"/>
</dbReference>
<evidence type="ECO:0000313" key="5">
    <source>
        <dbReference type="EMBL" id="QEW04537.1"/>
    </source>
</evidence>
<dbReference type="Proteomes" id="UP000325516">
    <property type="component" value="Chromosome"/>
</dbReference>
<feature type="domain" description="ABC transporter" evidence="4">
    <location>
        <begin position="6"/>
        <end position="253"/>
    </location>
</feature>
<evidence type="ECO:0000256" key="3">
    <source>
        <dbReference type="ARBA" id="ARBA00022840"/>
    </source>
</evidence>
<dbReference type="Pfam" id="PF12399">
    <property type="entry name" value="BCA_ABC_TP_C"/>
    <property type="match status" value="1"/>
</dbReference>
<proteinExistence type="predicted"/>
<evidence type="ECO:0000259" key="4">
    <source>
        <dbReference type="PROSITE" id="PS50893"/>
    </source>
</evidence>
<dbReference type="RefSeq" id="WP_150926752.1">
    <property type="nucleotide sequence ID" value="NZ_CP044232.1"/>
</dbReference>